<keyword evidence="2" id="KW-1185">Reference proteome</keyword>
<gene>
    <name evidence="1" type="ORF">PCG10_007393</name>
</gene>
<dbReference type="AlphaFoldDB" id="A0A9P5GJG4"/>
<name>A0A9P5GJG4_PENCR</name>
<dbReference type="EMBL" id="JAAOZQ010000052">
    <property type="protein sequence ID" value="KAF7522478.1"/>
    <property type="molecule type" value="Genomic_DNA"/>
</dbReference>
<sequence>MRAKLPEAEESGDYGTRVRTKWRLMVNPEHVLFKCRPKEEGLKTVPWSLAVAAGEWRTPDQPWCSRSARPGALEAPALVPGEEVWVAGDPVPPQAQLISALKVTIPL</sequence>
<accession>A0A9P5GJG4</accession>
<dbReference type="Proteomes" id="UP000701341">
    <property type="component" value="Unassembled WGS sequence"/>
</dbReference>
<evidence type="ECO:0000313" key="1">
    <source>
        <dbReference type="EMBL" id="KAF7522478.1"/>
    </source>
</evidence>
<reference evidence="1" key="1">
    <citation type="submission" date="2020-02" db="EMBL/GenBank/DDBJ databases">
        <authorList>
            <person name="Lichtner F.J."/>
        </authorList>
    </citation>
    <scope>NUCLEOTIDE SEQUENCE</scope>
    <source>
        <strain evidence="1">G10</strain>
    </source>
</reference>
<evidence type="ECO:0000313" key="2">
    <source>
        <dbReference type="Proteomes" id="UP000701341"/>
    </source>
</evidence>
<proteinExistence type="predicted"/>
<organism evidence="1 2">
    <name type="scientific">Penicillium crustosum</name>
    <name type="common">Blue mold fungus</name>
    <dbReference type="NCBI Taxonomy" id="36656"/>
    <lineage>
        <taxon>Eukaryota</taxon>
        <taxon>Fungi</taxon>
        <taxon>Dikarya</taxon>
        <taxon>Ascomycota</taxon>
        <taxon>Pezizomycotina</taxon>
        <taxon>Eurotiomycetes</taxon>
        <taxon>Eurotiomycetidae</taxon>
        <taxon>Eurotiales</taxon>
        <taxon>Aspergillaceae</taxon>
        <taxon>Penicillium</taxon>
    </lineage>
</organism>
<protein>
    <submittedName>
        <fullName evidence="1">Uncharacterized protein</fullName>
    </submittedName>
</protein>
<comment type="caution">
    <text evidence="1">The sequence shown here is derived from an EMBL/GenBank/DDBJ whole genome shotgun (WGS) entry which is preliminary data.</text>
</comment>